<dbReference type="PANTHER" id="PTHR11742">
    <property type="entry name" value="MANNOSYL-OLIGOSACCHARIDE ALPHA-1,2-MANNOSIDASE-RELATED"/>
    <property type="match status" value="1"/>
</dbReference>
<comment type="pathway">
    <text evidence="2">Protein modification; protein glycosylation.</text>
</comment>
<evidence type="ECO:0000313" key="7">
    <source>
        <dbReference type="EMBL" id="URD98577.1"/>
    </source>
</evidence>
<sequence length="392" mass="45231">MSSVAVSRGYIHFIYVERSRRKFNTTSMCRQRFPDSTMSYTNCNIRWVATSLDFNKDYEASVFETTIRVVGGLLSAYDLSGDKIFLEKARDIADRLLLAWDTPTGIPHNRINLAHGHAHNFGWTGISNVVKTFYNSVTEQLEFIALSQRTGDTRYQQKVEKVITQLQKTYPSDGVLPIYINPHSVVAASYSSITFEAMGDSYYEYLLKSLDRREQNRNSEALLNFHSREMWEISMEGLLSLIRKTTQSSLSYICEKTGDSLSNRSQSISIWVHNFHSPSTVPFSKFLIELAWTCYNFYQSTPTKLAGQNYYFNGGEDMNVGTSWNILRPETVESLMYLWWFTGNKTYQDWGRNIFQAFEKNCRINSGYVGLRDIKTGEKDNMMQSFFLAETL</sequence>
<dbReference type="InterPro" id="IPR050749">
    <property type="entry name" value="Glycosyl_Hydrolase_47"/>
</dbReference>
<dbReference type="AlphaFoldDB" id="A0A9E7FRC9"/>
<dbReference type="SUPFAM" id="SSF48225">
    <property type="entry name" value="Seven-hairpin glycosidases"/>
    <property type="match status" value="1"/>
</dbReference>
<evidence type="ECO:0000256" key="3">
    <source>
        <dbReference type="ARBA" id="ARBA00007658"/>
    </source>
</evidence>
<dbReference type="GO" id="GO:0005509">
    <property type="term" value="F:calcium ion binding"/>
    <property type="evidence" value="ECO:0007669"/>
    <property type="project" value="InterPro"/>
</dbReference>
<dbReference type="EMBL" id="CP097506">
    <property type="protein sequence ID" value="URD98577.1"/>
    <property type="molecule type" value="Genomic_DNA"/>
</dbReference>
<dbReference type="InterPro" id="IPR012341">
    <property type="entry name" value="6hp_glycosidase-like_sf"/>
</dbReference>
<gene>
    <name evidence="7" type="ORF">MUK42_37653</name>
</gene>
<dbReference type="EC" id="3.2.1.-" evidence="6"/>
<protein>
    <recommendedName>
        <fullName evidence="6">alpha-1,2-Mannosidase</fullName>
        <ecNumber evidence="6">3.2.1.-</ecNumber>
    </recommendedName>
</protein>
<organism evidence="7 8">
    <name type="scientific">Musa troglodytarum</name>
    <name type="common">fe'i banana</name>
    <dbReference type="NCBI Taxonomy" id="320322"/>
    <lineage>
        <taxon>Eukaryota</taxon>
        <taxon>Viridiplantae</taxon>
        <taxon>Streptophyta</taxon>
        <taxon>Embryophyta</taxon>
        <taxon>Tracheophyta</taxon>
        <taxon>Spermatophyta</taxon>
        <taxon>Magnoliopsida</taxon>
        <taxon>Liliopsida</taxon>
        <taxon>Zingiberales</taxon>
        <taxon>Musaceae</taxon>
        <taxon>Musa</taxon>
    </lineage>
</organism>
<dbReference type="GO" id="GO:0005975">
    <property type="term" value="P:carbohydrate metabolic process"/>
    <property type="evidence" value="ECO:0007669"/>
    <property type="project" value="InterPro"/>
</dbReference>
<dbReference type="InterPro" id="IPR001382">
    <property type="entry name" value="Glyco_hydro_47"/>
</dbReference>
<keyword evidence="6" id="KW-0326">Glycosidase</keyword>
<evidence type="ECO:0000256" key="5">
    <source>
        <dbReference type="ARBA" id="ARBA00023157"/>
    </source>
</evidence>
<evidence type="ECO:0000256" key="2">
    <source>
        <dbReference type="ARBA" id="ARBA00004922"/>
    </source>
</evidence>
<comment type="similarity">
    <text evidence="3 6">Belongs to the glycosyl hydrolase 47 family.</text>
</comment>
<evidence type="ECO:0000313" key="8">
    <source>
        <dbReference type="Proteomes" id="UP001055439"/>
    </source>
</evidence>
<dbReference type="Gene3D" id="1.50.10.10">
    <property type="match status" value="1"/>
</dbReference>
<keyword evidence="5" id="KW-1015">Disulfide bond</keyword>
<name>A0A9E7FRC9_9LILI</name>
<dbReference type="Pfam" id="PF01532">
    <property type="entry name" value="Glyco_hydro_47"/>
    <property type="match status" value="1"/>
</dbReference>
<dbReference type="InterPro" id="IPR036026">
    <property type="entry name" value="Seven-hairpin_glycosidases"/>
</dbReference>
<accession>A0A9E7FRC9</accession>
<dbReference type="GO" id="GO:0004571">
    <property type="term" value="F:mannosyl-oligosaccharide 1,2-alpha-mannosidase activity"/>
    <property type="evidence" value="ECO:0007669"/>
    <property type="project" value="InterPro"/>
</dbReference>
<dbReference type="PANTHER" id="PTHR11742:SF6">
    <property type="entry name" value="MANNOSYL-OLIGOSACCHARIDE ALPHA-1,2-MANNOSIDASE IA-RELATED"/>
    <property type="match status" value="1"/>
</dbReference>
<dbReference type="GO" id="GO:0005783">
    <property type="term" value="C:endoplasmic reticulum"/>
    <property type="evidence" value="ECO:0007669"/>
    <property type="project" value="TreeGrafter"/>
</dbReference>
<keyword evidence="8" id="KW-1185">Reference proteome</keyword>
<keyword evidence="4 6" id="KW-0378">Hydrolase</keyword>
<dbReference type="PRINTS" id="PR00747">
    <property type="entry name" value="GLYHDRLASE47"/>
</dbReference>
<evidence type="ECO:0000256" key="1">
    <source>
        <dbReference type="ARBA" id="ARBA00001913"/>
    </source>
</evidence>
<evidence type="ECO:0000256" key="6">
    <source>
        <dbReference type="RuleBase" id="RU361193"/>
    </source>
</evidence>
<reference evidence="7" key="1">
    <citation type="submission" date="2022-05" db="EMBL/GenBank/DDBJ databases">
        <title>The Musa troglodytarum L. genome provides insights into the mechanism of non-climacteric behaviour and enrichment of carotenoids.</title>
        <authorList>
            <person name="Wang J."/>
        </authorList>
    </citation>
    <scope>NUCLEOTIDE SEQUENCE</scope>
    <source>
        <tissue evidence="7">Leaf</tissue>
    </source>
</reference>
<proteinExistence type="inferred from homology"/>
<dbReference type="GO" id="GO:0000139">
    <property type="term" value="C:Golgi membrane"/>
    <property type="evidence" value="ECO:0007669"/>
    <property type="project" value="TreeGrafter"/>
</dbReference>
<evidence type="ECO:0000256" key="4">
    <source>
        <dbReference type="ARBA" id="ARBA00022801"/>
    </source>
</evidence>
<dbReference type="Proteomes" id="UP001055439">
    <property type="component" value="Chromosome 4"/>
</dbReference>
<dbReference type="OrthoDB" id="8118055at2759"/>
<comment type="cofactor">
    <cofactor evidence="1">
        <name>Ca(2+)</name>
        <dbReference type="ChEBI" id="CHEBI:29108"/>
    </cofactor>
</comment>